<reference evidence="1" key="1">
    <citation type="submission" date="2021-02" db="EMBL/GenBank/DDBJ databases">
        <authorList>
            <person name="Dougan E. K."/>
            <person name="Rhodes N."/>
            <person name="Thang M."/>
            <person name="Chan C."/>
        </authorList>
    </citation>
    <scope>NUCLEOTIDE SEQUENCE</scope>
</reference>
<dbReference type="EMBL" id="CAJNJA010102502">
    <property type="protein sequence ID" value="CAE7944867.1"/>
    <property type="molecule type" value="Genomic_DNA"/>
</dbReference>
<gene>
    <name evidence="1" type="primary">GIP</name>
    <name evidence="1" type="ORF">SNEC2469_LOCUS35436</name>
</gene>
<sequence length="126" mass="14677">LHPEQLLRIRKPIFGLVDSPAAWWNKFRKTMQVLTVDHDGKKWKVVQCSLDHCIFMVQEVIAINEEEISSRFPIRDLEADKFDYVGSYIEIGESCVDVDKDILDHFEATETQKYDNMSLIGALSWM</sequence>
<dbReference type="AlphaFoldDB" id="A0A813CR36"/>
<organism evidence="1 2">
    <name type="scientific">Symbiodinium necroappetens</name>
    <dbReference type="NCBI Taxonomy" id="1628268"/>
    <lineage>
        <taxon>Eukaryota</taxon>
        <taxon>Sar</taxon>
        <taxon>Alveolata</taxon>
        <taxon>Dinophyceae</taxon>
        <taxon>Suessiales</taxon>
        <taxon>Symbiodiniaceae</taxon>
        <taxon>Symbiodinium</taxon>
    </lineage>
</organism>
<name>A0A813CR36_9DINO</name>
<keyword evidence="2" id="KW-1185">Reference proteome</keyword>
<evidence type="ECO:0000313" key="2">
    <source>
        <dbReference type="Proteomes" id="UP000601435"/>
    </source>
</evidence>
<dbReference type="Proteomes" id="UP000601435">
    <property type="component" value="Unassembled WGS sequence"/>
</dbReference>
<comment type="caution">
    <text evidence="1">The sequence shown here is derived from an EMBL/GenBank/DDBJ whole genome shotgun (WGS) entry which is preliminary data.</text>
</comment>
<protein>
    <submittedName>
        <fullName evidence="1">GIP protein</fullName>
    </submittedName>
</protein>
<proteinExistence type="predicted"/>
<feature type="non-terminal residue" evidence="1">
    <location>
        <position position="126"/>
    </location>
</feature>
<evidence type="ECO:0000313" key="1">
    <source>
        <dbReference type="EMBL" id="CAE7944867.1"/>
    </source>
</evidence>
<dbReference type="OrthoDB" id="411498at2759"/>
<accession>A0A813CR36</accession>
<feature type="non-terminal residue" evidence="1">
    <location>
        <position position="1"/>
    </location>
</feature>